<protein>
    <submittedName>
        <fullName evidence="2">Uncharacterized protein</fullName>
    </submittedName>
</protein>
<gene>
    <name evidence="2" type="ORF">PODLI_1B009019</name>
</gene>
<reference evidence="2" key="1">
    <citation type="submission" date="2022-12" db="EMBL/GenBank/DDBJ databases">
        <authorList>
            <person name="Alioto T."/>
            <person name="Alioto T."/>
            <person name="Gomez Garrido J."/>
        </authorList>
    </citation>
    <scope>NUCLEOTIDE SEQUENCE</scope>
</reference>
<dbReference type="EMBL" id="OX395136">
    <property type="protein sequence ID" value="CAI5787843.1"/>
    <property type="molecule type" value="Genomic_DNA"/>
</dbReference>
<evidence type="ECO:0000313" key="3">
    <source>
        <dbReference type="Proteomes" id="UP001178461"/>
    </source>
</evidence>
<keyword evidence="1" id="KW-0472">Membrane</keyword>
<proteinExistence type="predicted"/>
<dbReference type="Proteomes" id="UP001178461">
    <property type="component" value="Chromosome 11"/>
</dbReference>
<keyword evidence="3" id="KW-1185">Reference proteome</keyword>
<keyword evidence="1" id="KW-0812">Transmembrane</keyword>
<dbReference type="AlphaFoldDB" id="A0AA35L2A6"/>
<evidence type="ECO:0000313" key="2">
    <source>
        <dbReference type="EMBL" id="CAI5787843.1"/>
    </source>
</evidence>
<feature type="transmembrane region" description="Helical" evidence="1">
    <location>
        <begin position="27"/>
        <end position="49"/>
    </location>
</feature>
<evidence type="ECO:0000256" key="1">
    <source>
        <dbReference type="SAM" id="Phobius"/>
    </source>
</evidence>
<accession>A0AA35L2A6</accession>
<keyword evidence="1" id="KW-1133">Transmembrane helix</keyword>
<name>A0AA35L2A6_9SAUR</name>
<organism evidence="2 3">
    <name type="scientific">Podarcis lilfordi</name>
    <name type="common">Lilford's wall lizard</name>
    <dbReference type="NCBI Taxonomy" id="74358"/>
    <lineage>
        <taxon>Eukaryota</taxon>
        <taxon>Metazoa</taxon>
        <taxon>Chordata</taxon>
        <taxon>Craniata</taxon>
        <taxon>Vertebrata</taxon>
        <taxon>Euteleostomi</taxon>
        <taxon>Lepidosauria</taxon>
        <taxon>Squamata</taxon>
        <taxon>Bifurcata</taxon>
        <taxon>Unidentata</taxon>
        <taxon>Episquamata</taxon>
        <taxon>Laterata</taxon>
        <taxon>Lacertibaenia</taxon>
        <taxon>Lacertidae</taxon>
        <taxon>Podarcis</taxon>
    </lineage>
</organism>
<sequence length="112" mass="12582">MLTPREEEFYGTLPPKDPDLSSWTYEIIMLCLSGSIFLAALMFVAVKTIRTRVLHFQRRGKPSSPAKELSAAETVVVNIIVKRNEAKDIFTAQVTGPAYIIYMSETEMPLEA</sequence>